<organism evidence="2 3">
    <name type="scientific">Staphylococcus equorum</name>
    <dbReference type="NCBI Taxonomy" id="246432"/>
    <lineage>
        <taxon>Bacteria</taxon>
        <taxon>Bacillati</taxon>
        <taxon>Bacillota</taxon>
        <taxon>Bacilli</taxon>
        <taxon>Bacillales</taxon>
        <taxon>Staphylococcaceae</taxon>
        <taxon>Staphylococcus</taxon>
    </lineage>
</organism>
<evidence type="ECO:0000313" key="3">
    <source>
        <dbReference type="Proteomes" id="UP000095464"/>
    </source>
</evidence>
<evidence type="ECO:0000313" key="2">
    <source>
        <dbReference type="EMBL" id="OEK57416.1"/>
    </source>
</evidence>
<dbReference type="EMBL" id="LNPX01000022">
    <property type="protein sequence ID" value="OEK57416.1"/>
    <property type="molecule type" value="Genomic_DNA"/>
</dbReference>
<sequence>MKYNDSQSNTKDVRKIFLKPFPIPLMFIVFAIYTIITKDNTAYIVTSIIALIFFTSLLTLDINAYINCKRRNKQNKRNGRYV</sequence>
<evidence type="ECO:0000256" key="1">
    <source>
        <dbReference type="SAM" id="Phobius"/>
    </source>
</evidence>
<keyword evidence="1" id="KW-1133">Transmembrane helix</keyword>
<proteinExistence type="predicted"/>
<feature type="transmembrane region" description="Helical" evidence="1">
    <location>
        <begin position="42"/>
        <end position="66"/>
    </location>
</feature>
<name>A0AAP7IE94_9STAP</name>
<dbReference type="Proteomes" id="UP000095464">
    <property type="component" value="Unassembled WGS sequence"/>
</dbReference>
<keyword evidence="1" id="KW-0472">Membrane</keyword>
<gene>
    <name evidence="2" type="ORF">ASS94_05975</name>
</gene>
<feature type="transmembrane region" description="Helical" evidence="1">
    <location>
        <begin position="16"/>
        <end position="36"/>
    </location>
</feature>
<reference evidence="3" key="1">
    <citation type="submission" date="2015-11" db="EMBL/GenBank/DDBJ databases">
        <title>Genomic diversity of Staphylococcus saprophyticus strains from urinary tract infections, animal surfaces, and fermented foods.</title>
        <authorList>
            <person name="Wolfe B.E."/>
        </authorList>
    </citation>
    <scope>NUCLEOTIDE SEQUENCE [LARGE SCALE GENOMIC DNA]</scope>
    <source>
        <strain evidence="3">738_7</strain>
    </source>
</reference>
<accession>A0AAP7IE94</accession>
<protein>
    <submittedName>
        <fullName evidence="2">Uncharacterized protein</fullName>
    </submittedName>
</protein>
<dbReference type="AlphaFoldDB" id="A0AAP7IE94"/>
<keyword evidence="1" id="KW-0812">Transmembrane</keyword>
<comment type="caution">
    <text evidence="2">The sequence shown here is derived from an EMBL/GenBank/DDBJ whole genome shotgun (WGS) entry which is preliminary data.</text>
</comment>